<comment type="caution">
    <text evidence="1">The sequence shown here is derived from an EMBL/GenBank/DDBJ whole genome shotgun (WGS) entry which is preliminary data.</text>
</comment>
<proteinExistence type="predicted"/>
<dbReference type="Proteomes" id="UP000790377">
    <property type="component" value="Unassembled WGS sequence"/>
</dbReference>
<keyword evidence="2" id="KW-1185">Reference proteome</keyword>
<gene>
    <name evidence="1" type="ORF">BJ138DRAFT_1164679</name>
</gene>
<name>A0ACB7ZXS3_9AGAM</name>
<sequence length="191" mass="21014">MTRLPTLPTYLEAMQQLLAFILRIPPVDPSTSLRTTFLLRLTGDVMNSIPGYPPDIKDLPHLLDFLDDLDQAWLAVLRSQIWDAESGEGVDLVIPIDVIDSQNSAKNKGTVITSTPVNQTERTRLRSLLITGTASLEEWLTGLDTGGEDYQLALERAGIQQSFDDLFSLTLAEMGSFEGMMNIPAGMEGTC</sequence>
<evidence type="ECO:0000313" key="2">
    <source>
        <dbReference type="Proteomes" id="UP000790377"/>
    </source>
</evidence>
<organism evidence="1 2">
    <name type="scientific">Hygrophoropsis aurantiaca</name>
    <dbReference type="NCBI Taxonomy" id="72124"/>
    <lineage>
        <taxon>Eukaryota</taxon>
        <taxon>Fungi</taxon>
        <taxon>Dikarya</taxon>
        <taxon>Basidiomycota</taxon>
        <taxon>Agaricomycotina</taxon>
        <taxon>Agaricomycetes</taxon>
        <taxon>Agaricomycetidae</taxon>
        <taxon>Boletales</taxon>
        <taxon>Coniophorineae</taxon>
        <taxon>Hygrophoropsidaceae</taxon>
        <taxon>Hygrophoropsis</taxon>
    </lineage>
</organism>
<dbReference type="EMBL" id="MU268182">
    <property type="protein sequence ID" value="KAH7905477.1"/>
    <property type="molecule type" value="Genomic_DNA"/>
</dbReference>
<reference evidence="1" key="1">
    <citation type="journal article" date="2021" name="New Phytol.">
        <title>Evolutionary innovations through gain and loss of genes in the ectomycorrhizal Boletales.</title>
        <authorList>
            <person name="Wu G."/>
            <person name="Miyauchi S."/>
            <person name="Morin E."/>
            <person name="Kuo A."/>
            <person name="Drula E."/>
            <person name="Varga T."/>
            <person name="Kohler A."/>
            <person name="Feng B."/>
            <person name="Cao Y."/>
            <person name="Lipzen A."/>
            <person name="Daum C."/>
            <person name="Hundley H."/>
            <person name="Pangilinan J."/>
            <person name="Johnson J."/>
            <person name="Barry K."/>
            <person name="LaButti K."/>
            <person name="Ng V."/>
            <person name="Ahrendt S."/>
            <person name="Min B."/>
            <person name="Choi I.G."/>
            <person name="Park H."/>
            <person name="Plett J.M."/>
            <person name="Magnuson J."/>
            <person name="Spatafora J.W."/>
            <person name="Nagy L.G."/>
            <person name="Henrissat B."/>
            <person name="Grigoriev I.V."/>
            <person name="Yang Z.L."/>
            <person name="Xu J."/>
            <person name="Martin F.M."/>
        </authorList>
    </citation>
    <scope>NUCLEOTIDE SEQUENCE</scope>
    <source>
        <strain evidence="1">ATCC 28755</strain>
    </source>
</reference>
<accession>A0ACB7ZXS3</accession>
<evidence type="ECO:0000313" key="1">
    <source>
        <dbReference type="EMBL" id="KAH7905477.1"/>
    </source>
</evidence>
<protein>
    <submittedName>
        <fullName evidence="1">Uncharacterized protein</fullName>
    </submittedName>
</protein>